<reference evidence="1 2" key="1">
    <citation type="submission" date="2019-08" db="EMBL/GenBank/DDBJ databases">
        <authorList>
            <consortium name="NARMS: The National Antimicrobial Resistance Monitoring System"/>
        </authorList>
    </citation>
    <scope>NUCLEOTIDE SEQUENCE [LARGE SCALE GENOMIC DNA]</scope>
    <source>
        <strain evidence="1 2">19MD07CB01-EC</strain>
    </source>
</reference>
<sequence length="340" mass="38448">MAKLNASERLVTHHSLTIDTKFRTKATQEVKAQCICPVPEMYMLAPLIVKQKGLVHSYDSGNIVVTLQDVQLYPLLPDNSPTHIVLLINSVDKNGSTTVVKNINTNERVEIQPKYEQGEGYEVSTYVVISLNGNKRTYDMICTSTPGVSTARLNSFLDKILFEVAKDNEDLFTAKHPTNVISATSKKEVKIRYKPIFEFTGMLDKELFNKISQKGLSDVILVKDQFGTINAPDVNSPYIPTESTLKLLPNHGDNVIGWIKNVASHFNKKMNGGYDKLKVKFQDPETNKPRQVDFKTSNINLNNLEKTFIKKSIIDNFNSRLKDSYVKIELEFVVKMIDLM</sequence>
<name>A0A3U1V843_ECOLX</name>
<organism evidence="1 2">
    <name type="scientific">Escherichia coli</name>
    <dbReference type="NCBI Taxonomy" id="562"/>
    <lineage>
        <taxon>Bacteria</taxon>
        <taxon>Pseudomonadati</taxon>
        <taxon>Pseudomonadota</taxon>
        <taxon>Gammaproteobacteria</taxon>
        <taxon>Enterobacterales</taxon>
        <taxon>Enterobacteriaceae</taxon>
        <taxon>Escherichia</taxon>
    </lineage>
</organism>
<dbReference type="RefSeq" id="WP_004030019.1">
    <property type="nucleotide sequence ID" value="NZ_CCVO01000044.1"/>
</dbReference>
<evidence type="ECO:0000313" key="2">
    <source>
        <dbReference type="Proteomes" id="UP000531962"/>
    </source>
</evidence>
<proteinExistence type="predicted"/>
<comment type="caution">
    <text evidence="1">The sequence shown here is derived from an EMBL/GenBank/DDBJ whole genome shotgun (WGS) entry which is preliminary data.</text>
</comment>
<gene>
    <name evidence="1" type="ORF">FZU14_26545</name>
</gene>
<accession>A0A3U1V843</accession>
<dbReference type="AlphaFoldDB" id="A0A3U1V843"/>
<dbReference type="EMBL" id="AASKVF010000073">
    <property type="protein sequence ID" value="EFD6887653.1"/>
    <property type="molecule type" value="Genomic_DNA"/>
</dbReference>
<evidence type="ECO:0000313" key="1">
    <source>
        <dbReference type="EMBL" id="EFD6887653.1"/>
    </source>
</evidence>
<dbReference type="Proteomes" id="UP000531962">
    <property type="component" value="Unassembled WGS sequence"/>
</dbReference>
<protein>
    <submittedName>
        <fullName evidence="1">Uncharacterized protein</fullName>
    </submittedName>
</protein>